<protein>
    <submittedName>
        <fullName evidence="3">Uncharacterized protein</fullName>
    </submittedName>
</protein>
<feature type="compositionally biased region" description="Polar residues" evidence="1">
    <location>
        <begin position="47"/>
        <end position="56"/>
    </location>
</feature>
<dbReference type="Gene3D" id="2.160.20.20">
    <property type="match status" value="1"/>
</dbReference>
<dbReference type="InterPro" id="IPR012332">
    <property type="entry name" value="Autotransporter_pectin_lyase_C"/>
</dbReference>
<feature type="region of interest" description="Disordered" evidence="1">
    <location>
        <begin position="47"/>
        <end position="70"/>
    </location>
</feature>
<sequence>MNKPLKNTIAISTLIGLMALTGGTCYSDHKSMNNVFPLEMRKNISNNHQSQKTAEPSNKKAPLGSKPPQMKKKSLNPLYYGVFTAEALAISLAAAYLIMTKGSKKDIKDVLKNKDQKIIAGLTVALLTGGITYVNTKIASVQTNRMTMQVSQNSASASGTVTVSKDKTLTGSYSSSSQDQSVILVNGGTASINNAQIIKKGDTGNIENSEFYGINSGILVQKNSTAIIKNSTINTSSKGSNAVFATGTKAKITISDSTIKTTGSSGSRGLDATYGGSIIGNNLKISTLGQSSATLATDRGEGNIHVSNSTLKTNGGGSPLIYSTGNISVNKTTGIANNSQIAVVEGKNSASVRSSTLYANGNGNRNHVDDAGIMIYQSMSGDASSGTGVFSASQSSLNISSTSKYYKTAPMFFITNTNAKINLTNTQLNYGSGILLNAAATSEWGKSGSNGATVTLNASSQTLAGNINADKLSSVTLHLKTSSYKGAINNKNTAKNITLTLDKSSSITLTGDTYITSLNDEDTSYSNIHLNGYKLYVNGKTL</sequence>
<comment type="caution">
    <text evidence="3">The sequence shown here is derived from an EMBL/GenBank/DDBJ whole genome shotgun (WGS) entry which is preliminary data.</text>
</comment>
<dbReference type="PATRIC" id="fig|999415.3.peg.117"/>
<dbReference type="AlphaFoldDB" id="M2PQ24"/>
<proteinExistence type="predicted"/>
<dbReference type="OrthoDB" id="1644661at2"/>
<evidence type="ECO:0000256" key="1">
    <source>
        <dbReference type="SAM" id="MobiDB-lite"/>
    </source>
</evidence>
<organism evidence="3 4">
    <name type="scientific">Eggerthia catenaformis OT 569 = DSM 20559</name>
    <dbReference type="NCBI Taxonomy" id="999415"/>
    <lineage>
        <taxon>Bacteria</taxon>
        <taxon>Bacillati</taxon>
        <taxon>Bacillota</taxon>
        <taxon>Erysipelotrichia</taxon>
        <taxon>Erysipelotrichales</taxon>
        <taxon>Coprobacillaceae</taxon>
        <taxon>Eggerthia</taxon>
    </lineage>
</organism>
<accession>M2PQ24</accession>
<feature type="transmembrane region" description="Helical" evidence="2">
    <location>
        <begin position="118"/>
        <end position="136"/>
    </location>
</feature>
<reference evidence="3 4" key="1">
    <citation type="submission" date="2013-02" db="EMBL/GenBank/DDBJ databases">
        <title>The Genome Sequence of Lactobacillus catenaformis F0143.</title>
        <authorList>
            <consortium name="The Broad Institute Genome Sequencing Platform"/>
            <person name="Earl A."/>
            <person name="Ward D."/>
            <person name="Feldgarden M."/>
            <person name="Gevers D."/>
            <person name="Izard J."/>
            <person name="Blanton J.M."/>
            <person name="Mathney J."/>
            <person name="Dewhirst F.E."/>
            <person name="Young S.K."/>
            <person name="Zeng Q."/>
            <person name="Gargeya S."/>
            <person name="Fitzgerald M."/>
            <person name="Haas B."/>
            <person name="Abouelleil A."/>
            <person name="Alvarado L."/>
            <person name="Arachchi H.M."/>
            <person name="Berlin A."/>
            <person name="Chapman S.B."/>
            <person name="Gearin G."/>
            <person name="Goldberg J."/>
            <person name="Griggs A."/>
            <person name="Gujja S."/>
            <person name="Hansen M."/>
            <person name="Heiman D."/>
            <person name="Howarth C."/>
            <person name="Larimer J."/>
            <person name="Lui A."/>
            <person name="MacDonald P.J.P."/>
            <person name="McCowen C."/>
            <person name="Montmayeur A."/>
            <person name="Murphy C."/>
            <person name="Neiman D."/>
            <person name="Pearson M."/>
            <person name="Priest M."/>
            <person name="Roberts A."/>
            <person name="Saif S."/>
            <person name="Shea T."/>
            <person name="Sisk P."/>
            <person name="Stolte C."/>
            <person name="Sykes S."/>
            <person name="Wortman J."/>
            <person name="Nusbaum C."/>
            <person name="Birren B."/>
        </authorList>
    </citation>
    <scope>NUCLEOTIDE SEQUENCE [LARGE SCALE GENOMIC DNA]</scope>
    <source>
        <strain evidence="3 4">OT 569</strain>
    </source>
</reference>
<evidence type="ECO:0000256" key="2">
    <source>
        <dbReference type="SAM" id="Phobius"/>
    </source>
</evidence>
<dbReference type="STRING" id="999415.HMPREF9943_00116"/>
<evidence type="ECO:0000313" key="4">
    <source>
        <dbReference type="Proteomes" id="UP000011758"/>
    </source>
</evidence>
<dbReference type="EMBL" id="AGEJ01000001">
    <property type="protein sequence ID" value="EMD17684.1"/>
    <property type="molecule type" value="Genomic_DNA"/>
</dbReference>
<feature type="transmembrane region" description="Helical" evidence="2">
    <location>
        <begin position="78"/>
        <end position="98"/>
    </location>
</feature>
<keyword evidence="4" id="KW-1185">Reference proteome</keyword>
<dbReference type="eggNOG" id="COG5434">
    <property type="taxonomic scope" value="Bacteria"/>
</dbReference>
<dbReference type="Proteomes" id="UP000011758">
    <property type="component" value="Unassembled WGS sequence"/>
</dbReference>
<evidence type="ECO:0000313" key="3">
    <source>
        <dbReference type="EMBL" id="EMD17684.1"/>
    </source>
</evidence>
<keyword evidence="2" id="KW-0812">Transmembrane</keyword>
<keyword evidence="2" id="KW-0472">Membrane</keyword>
<dbReference type="RefSeq" id="WP_004801127.1">
    <property type="nucleotide sequence ID" value="NZ_KB446646.1"/>
</dbReference>
<gene>
    <name evidence="3" type="ORF">HMPREF9943_00116</name>
</gene>
<dbReference type="BioCyc" id="ECAT999415-HMP:GTTI-125-MONOMER"/>
<name>M2PQ24_9FIRM</name>
<keyword evidence="2" id="KW-1133">Transmembrane helix</keyword>